<dbReference type="GO" id="GO:0016020">
    <property type="term" value="C:membrane"/>
    <property type="evidence" value="ECO:0007669"/>
    <property type="project" value="UniProtKB-SubCell"/>
</dbReference>
<evidence type="ECO:0000259" key="8">
    <source>
        <dbReference type="Pfam" id="PF11960"/>
    </source>
</evidence>
<feature type="domain" description="Fatty acid desaturase N-terminal" evidence="8">
    <location>
        <begin position="18"/>
        <end position="57"/>
    </location>
</feature>
<comment type="pathway">
    <text evidence="2">Lipid metabolism.</text>
</comment>
<dbReference type="Proteomes" id="UP000521943">
    <property type="component" value="Unassembled WGS sequence"/>
</dbReference>
<comment type="similarity">
    <text evidence="3">Belongs to the fatty acid desaturase type 1 family.</text>
</comment>
<keyword evidence="6" id="KW-1133">Transmembrane helix</keyword>
<dbReference type="EMBL" id="JACGCI010000044">
    <property type="protein sequence ID" value="KAF6752430.1"/>
    <property type="molecule type" value="Genomic_DNA"/>
</dbReference>
<evidence type="ECO:0000313" key="9">
    <source>
        <dbReference type="EMBL" id="KAF6752430.1"/>
    </source>
</evidence>
<dbReference type="InterPro" id="IPR012171">
    <property type="entry name" value="Fatty_acid_desaturase"/>
</dbReference>
<sequence length="410" mass="47645">MLISFSDSPEYIRRTKKPFRPPQASLAEVRAVVPKHLFEKNTLRGMLYVVRDVTCVLVFYELGWRIDPFAQACGQSLSPVVASIVRCALWATYWIFQSLAFSGWWCLAHEAGHGTLSSISWINHVVGFTLHTFLLVPYYAWRSSHHSHHKATQSLERDENYLPKTRSDYRLPAEHIAHPSDYHEIFEETPIYTLIRMIVMQAIGWNYYLLTNIMGNPSYPPGTNHFRPSSALFKSHERSKIVASNVGLAVMASLLILWTSHVGFWSFVRFYLVPYILTNHWIVMLTYLHHSDPTLPHYRSKEWTFLRGAVSTVDRPLLGWLGRFFLHNVSHDHVAHHLFSTIPFYNQPYVTEAIKTVLQDDYNYDSTNSFRALYRTFSQCCFIEDDGDIVFYKNKDGKAVRILESDLKRD</sequence>
<keyword evidence="5 6" id="KW-0472">Membrane</keyword>
<feature type="transmembrane region" description="Helical" evidence="6">
    <location>
        <begin position="121"/>
        <end position="141"/>
    </location>
</feature>
<evidence type="ECO:0000256" key="3">
    <source>
        <dbReference type="ARBA" id="ARBA00009295"/>
    </source>
</evidence>
<dbReference type="InterPro" id="IPR005804">
    <property type="entry name" value="FA_desaturase_dom"/>
</dbReference>
<dbReference type="Pfam" id="PF11960">
    <property type="entry name" value="DUF3474"/>
    <property type="match status" value="1"/>
</dbReference>
<feature type="transmembrane region" description="Helical" evidence="6">
    <location>
        <begin position="76"/>
        <end position="96"/>
    </location>
</feature>
<feature type="domain" description="Fatty acid desaturase" evidence="7">
    <location>
        <begin position="89"/>
        <end position="361"/>
    </location>
</feature>
<feature type="transmembrane region" description="Helical" evidence="6">
    <location>
        <begin position="241"/>
        <end position="258"/>
    </location>
</feature>
<comment type="caution">
    <text evidence="9">The sequence shown here is derived from an EMBL/GenBank/DDBJ whole genome shotgun (WGS) entry which is preliminary data.</text>
</comment>
<name>A0A8H6HSL6_9AGAR</name>
<dbReference type="OrthoDB" id="1461976at2759"/>
<dbReference type="GO" id="GO:0006629">
    <property type="term" value="P:lipid metabolic process"/>
    <property type="evidence" value="ECO:0007669"/>
    <property type="project" value="InterPro"/>
</dbReference>
<dbReference type="Pfam" id="PF00487">
    <property type="entry name" value="FA_desaturase"/>
    <property type="match status" value="1"/>
</dbReference>
<dbReference type="GO" id="GO:0016717">
    <property type="term" value="F:oxidoreductase activity, acting on paired donors, with oxidation of a pair of donors resulting in the reduction of molecular oxygen to two molecules of water"/>
    <property type="evidence" value="ECO:0007669"/>
    <property type="project" value="InterPro"/>
</dbReference>
<gene>
    <name evidence="9" type="ORF">DFP72DRAFT_453169</name>
</gene>
<reference evidence="9 10" key="1">
    <citation type="submission" date="2020-07" db="EMBL/GenBank/DDBJ databases">
        <title>Comparative genomics of pyrophilous fungi reveals a link between fire events and developmental genes.</title>
        <authorList>
            <consortium name="DOE Joint Genome Institute"/>
            <person name="Steindorff A.S."/>
            <person name="Carver A."/>
            <person name="Calhoun S."/>
            <person name="Stillman K."/>
            <person name="Liu H."/>
            <person name="Lipzen A."/>
            <person name="Pangilinan J."/>
            <person name="Labutti K."/>
            <person name="Bruns T.D."/>
            <person name="Grigoriev I.V."/>
        </authorList>
    </citation>
    <scope>NUCLEOTIDE SEQUENCE [LARGE SCALE GENOMIC DNA]</scope>
    <source>
        <strain evidence="9 10">CBS 144469</strain>
    </source>
</reference>
<keyword evidence="10" id="KW-1185">Reference proteome</keyword>
<dbReference type="CDD" id="cd03507">
    <property type="entry name" value="Delta12-FADS-like"/>
    <property type="match status" value="1"/>
</dbReference>
<dbReference type="PANTHER" id="PTHR32100">
    <property type="entry name" value="OMEGA-6 FATTY ACID DESATURASE, CHLOROPLASTIC"/>
    <property type="match status" value="1"/>
</dbReference>
<evidence type="ECO:0000313" key="10">
    <source>
        <dbReference type="Proteomes" id="UP000521943"/>
    </source>
</evidence>
<evidence type="ECO:0000256" key="2">
    <source>
        <dbReference type="ARBA" id="ARBA00005189"/>
    </source>
</evidence>
<evidence type="ECO:0000256" key="5">
    <source>
        <dbReference type="ARBA" id="ARBA00023136"/>
    </source>
</evidence>
<dbReference type="AlphaFoldDB" id="A0A8H6HSL6"/>
<comment type="subcellular location">
    <subcellularLocation>
        <location evidence="1">Membrane</location>
    </subcellularLocation>
</comment>
<evidence type="ECO:0000259" key="7">
    <source>
        <dbReference type="Pfam" id="PF00487"/>
    </source>
</evidence>
<keyword evidence="6" id="KW-0812">Transmembrane</keyword>
<evidence type="ECO:0000256" key="4">
    <source>
        <dbReference type="ARBA" id="ARBA00023002"/>
    </source>
</evidence>
<organism evidence="9 10">
    <name type="scientific">Ephemerocybe angulata</name>
    <dbReference type="NCBI Taxonomy" id="980116"/>
    <lineage>
        <taxon>Eukaryota</taxon>
        <taxon>Fungi</taxon>
        <taxon>Dikarya</taxon>
        <taxon>Basidiomycota</taxon>
        <taxon>Agaricomycotina</taxon>
        <taxon>Agaricomycetes</taxon>
        <taxon>Agaricomycetidae</taxon>
        <taxon>Agaricales</taxon>
        <taxon>Agaricineae</taxon>
        <taxon>Psathyrellaceae</taxon>
        <taxon>Ephemerocybe</taxon>
    </lineage>
</organism>
<evidence type="ECO:0000256" key="1">
    <source>
        <dbReference type="ARBA" id="ARBA00004370"/>
    </source>
</evidence>
<protein>
    <submittedName>
        <fullName evidence="9">Delta-12 fatty acid desaturase</fullName>
    </submittedName>
</protein>
<proteinExistence type="inferred from homology"/>
<dbReference type="InterPro" id="IPR021863">
    <property type="entry name" value="FAS_N"/>
</dbReference>
<keyword evidence="4" id="KW-0560">Oxidoreductase</keyword>
<evidence type="ECO:0000256" key="6">
    <source>
        <dbReference type="SAM" id="Phobius"/>
    </source>
</evidence>
<accession>A0A8H6HSL6</accession>